<dbReference type="AlphaFoldDB" id="A0A316UMK9"/>
<sequence length="66" mass="7231">MLCSLCVTRLISCSRLLADQDKEAASPRSLDIEIGLLHHLASVENHDVEEVVAVLAYSAASFEHRP</sequence>
<gene>
    <name evidence="1" type="ORF">BDZ90DRAFT_39906</name>
</gene>
<organism evidence="1 2">
    <name type="scientific">Jaminaea rosea</name>
    <dbReference type="NCBI Taxonomy" id="1569628"/>
    <lineage>
        <taxon>Eukaryota</taxon>
        <taxon>Fungi</taxon>
        <taxon>Dikarya</taxon>
        <taxon>Basidiomycota</taxon>
        <taxon>Ustilaginomycotina</taxon>
        <taxon>Exobasidiomycetes</taxon>
        <taxon>Microstromatales</taxon>
        <taxon>Microstromatales incertae sedis</taxon>
        <taxon>Jaminaea</taxon>
    </lineage>
</organism>
<keyword evidence="2" id="KW-1185">Reference proteome</keyword>
<evidence type="ECO:0000313" key="2">
    <source>
        <dbReference type="Proteomes" id="UP000245884"/>
    </source>
</evidence>
<evidence type="ECO:0000313" key="1">
    <source>
        <dbReference type="EMBL" id="PWN26489.1"/>
    </source>
</evidence>
<dbReference type="Proteomes" id="UP000245884">
    <property type="component" value="Unassembled WGS sequence"/>
</dbReference>
<name>A0A316UMK9_9BASI</name>
<reference evidence="1 2" key="1">
    <citation type="journal article" date="2018" name="Mol. Biol. Evol.">
        <title>Broad Genomic Sampling Reveals a Smut Pathogenic Ancestry of the Fungal Clade Ustilaginomycotina.</title>
        <authorList>
            <person name="Kijpornyongpan T."/>
            <person name="Mondo S.J."/>
            <person name="Barry K."/>
            <person name="Sandor L."/>
            <person name="Lee J."/>
            <person name="Lipzen A."/>
            <person name="Pangilinan J."/>
            <person name="LaButti K."/>
            <person name="Hainaut M."/>
            <person name="Henrissat B."/>
            <person name="Grigoriev I.V."/>
            <person name="Spatafora J.W."/>
            <person name="Aime M.C."/>
        </authorList>
    </citation>
    <scope>NUCLEOTIDE SEQUENCE [LARGE SCALE GENOMIC DNA]</scope>
    <source>
        <strain evidence="1 2">MCA 5214</strain>
    </source>
</reference>
<proteinExistence type="predicted"/>
<dbReference type="GeneID" id="37031379"/>
<dbReference type="EMBL" id="KZ819671">
    <property type="protein sequence ID" value="PWN26489.1"/>
    <property type="molecule type" value="Genomic_DNA"/>
</dbReference>
<protein>
    <submittedName>
        <fullName evidence="1">Uncharacterized protein</fullName>
    </submittedName>
</protein>
<dbReference type="RefSeq" id="XP_025361101.1">
    <property type="nucleotide sequence ID" value="XM_025509556.1"/>
</dbReference>
<accession>A0A316UMK9</accession>